<dbReference type="GO" id="GO:0005524">
    <property type="term" value="F:ATP binding"/>
    <property type="evidence" value="ECO:0007669"/>
    <property type="project" value="InterPro"/>
</dbReference>
<evidence type="ECO:0000256" key="2">
    <source>
        <dbReference type="ARBA" id="ARBA00009592"/>
    </source>
</evidence>
<keyword evidence="10" id="KW-0325">Glycoprotein</keyword>
<dbReference type="AlphaFoldDB" id="A0AAN7Q5N4"/>
<comment type="subcellular location">
    <subcellularLocation>
        <location evidence="1">Membrane</location>
        <topology evidence="1">Single-pass type I membrane protein</topology>
    </subcellularLocation>
</comment>
<keyword evidence="4" id="KW-0433">Leucine-rich repeat</keyword>
<feature type="compositionally biased region" description="Basic and acidic residues" evidence="11">
    <location>
        <begin position="386"/>
        <end position="398"/>
    </location>
</feature>
<dbReference type="Gene3D" id="1.10.510.10">
    <property type="entry name" value="Transferase(Phosphotransferase) domain 1"/>
    <property type="match status" value="1"/>
</dbReference>
<evidence type="ECO:0000256" key="9">
    <source>
        <dbReference type="ARBA" id="ARBA00023136"/>
    </source>
</evidence>
<dbReference type="PANTHER" id="PTHR48007">
    <property type="entry name" value="LEUCINE-RICH REPEAT RECEPTOR-LIKE PROTEIN KINASE PXC1"/>
    <property type="match status" value="1"/>
</dbReference>
<dbReference type="SUPFAM" id="SSF52058">
    <property type="entry name" value="L domain-like"/>
    <property type="match status" value="1"/>
</dbReference>
<evidence type="ECO:0000256" key="8">
    <source>
        <dbReference type="ARBA" id="ARBA00022989"/>
    </source>
</evidence>
<comment type="caution">
    <text evidence="14">The sequence shown here is derived from an EMBL/GenBank/DDBJ whole genome shotgun (WGS) entry which is preliminary data.</text>
</comment>
<feature type="region of interest" description="Disordered" evidence="11">
    <location>
        <begin position="386"/>
        <end position="409"/>
    </location>
</feature>
<dbReference type="PROSITE" id="PS50011">
    <property type="entry name" value="PROTEIN_KINASE_DOM"/>
    <property type="match status" value="1"/>
</dbReference>
<dbReference type="GO" id="GO:0004672">
    <property type="term" value="F:protein kinase activity"/>
    <property type="evidence" value="ECO:0007669"/>
    <property type="project" value="InterPro"/>
</dbReference>
<evidence type="ECO:0000256" key="3">
    <source>
        <dbReference type="ARBA" id="ARBA00022553"/>
    </source>
</evidence>
<evidence type="ECO:0000256" key="12">
    <source>
        <dbReference type="SAM" id="Phobius"/>
    </source>
</evidence>
<sequence length="798" mass="86263">MTSFKMVDCLFHLHFWRGRKRNHFLLHFLLLCNAITLIPSLGLNRDGAALLSFKYSVIDDPLGALASWNRSDQNPCSWHGVTCGVPGKPETRDRVVGVSLSSSRLSGSIPSGMAAIRFLRTLDLSNNSLHGSLPRTLFINATGLQFIDLSNNRISGPIPTAIGLLTDLQLLNLSNNALSGPLPNNLTTLQNLTVVWLRKNLFTGSLPSRFSYVRVLDLSSNLISGHLPHDFGGRSLNYLNLSYNNLSGEIPPGFASEIPGNATLDLAFNGLTSKIPESAIFMNQEPRSFSGNPKLCGAPTKNPCPIPSSPSTSRKPTGPKSTPAIAAIPRTISTFCAGGRTGSTKTHRRSGIRPWTIVGIAVGDLGGIVILAVIFMYVYQFMNRRGKNDSHSSEKELESSWPSTSHGGLPHRLTRWSCLRKAGSQVDNSEMTEPDTDVDQRIGRIDNLGGSGLNEPFREGKLVSLNGSHGGKRELDLDALLRASAYILGATDSSIMYKAVLEDGTALAVRRMGESGLESLKDFEGQVRAIARLVHPNLVPVRGFYWGLEEKLIIYDFMPKGSLANARSSKVGSAPCHLPWEARLRIAKGVARGLSYLHEKKHVHGNLKPSNILLGPDFDPKIGDFGLQHLLSGETSFKVGGSARNYGSKRFTASHDSFQEATATGLGYGPSPSPSPSSVTGISPYHAPESLRTLKPNPKWDVFSFGVVLLELLSGKVVAVDELGQANGVMVNDWSGAVRMADAVIRTDLEGKEDALLACFKLGLGCASPIPQKRPQIKEALRILERIPCGSSSCTHKA</sequence>
<keyword evidence="5 12" id="KW-0812">Transmembrane</keyword>
<dbReference type="Pfam" id="PF00560">
    <property type="entry name" value="LRR_1"/>
    <property type="match status" value="2"/>
</dbReference>
<keyword evidence="9 12" id="KW-0472">Membrane</keyword>
<evidence type="ECO:0000259" key="13">
    <source>
        <dbReference type="PROSITE" id="PS50011"/>
    </source>
</evidence>
<evidence type="ECO:0000313" key="15">
    <source>
        <dbReference type="Proteomes" id="UP001345219"/>
    </source>
</evidence>
<dbReference type="FunFam" id="3.80.10.10:FF:000722">
    <property type="entry name" value="Leucine-rich repeat receptor-like protein kinase"/>
    <property type="match status" value="1"/>
</dbReference>
<accession>A0AAN7Q5N4</accession>
<keyword evidence="15" id="KW-1185">Reference proteome</keyword>
<keyword evidence="3" id="KW-0597">Phosphoprotein</keyword>
<dbReference type="PANTHER" id="PTHR48007:SF47">
    <property type="entry name" value="PROTEIN KINASE DOMAIN-CONTAINING PROTEIN"/>
    <property type="match status" value="1"/>
</dbReference>
<dbReference type="InterPro" id="IPR013210">
    <property type="entry name" value="LRR_N_plant-typ"/>
</dbReference>
<protein>
    <recommendedName>
        <fullName evidence="13">Protein kinase domain-containing protein</fullName>
    </recommendedName>
</protein>
<dbReference type="Gene3D" id="3.80.10.10">
    <property type="entry name" value="Ribonuclease Inhibitor"/>
    <property type="match status" value="2"/>
</dbReference>
<reference evidence="14 15" key="1">
    <citation type="journal article" date="2023" name="Hortic Res">
        <title>Pangenome of water caltrop reveals structural variations and asymmetric subgenome divergence after allopolyploidization.</title>
        <authorList>
            <person name="Zhang X."/>
            <person name="Chen Y."/>
            <person name="Wang L."/>
            <person name="Yuan Y."/>
            <person name="Fang M."/>
            <person name="Shi L."/>
            <person name="Lu R."/>
            <person name="Comes H.P."/>
            <person name="Ma Y."/>
            <person name="Chen Y."/>
            <person name="Huang G."/>
            <person name="Zhou Y."/>
            <person name="Zheng Z."/>
            <person name="Qiu Y."/>
        </authorList>
    </citation>
    <scope>NUCLEOTIDE SEQUENCE [LARGE SCALE GENOMIC DNA]</scope>
    <source>
        <tissue evidence="14">Roots</tissue>
    </source>
</reference>
<dbReference type="Pfam" id="PF13855">
    <property type="entry name" value="LRR_8"/>
    <property type="match status" value="1"/>
</dbReference>
<evidence type="ECO:0000256" key="5">
    <source>
        <dbReference type="ARBA" id="ARBA00022692"/>
    </source>
</evidence>
<evidence type="ECO:0000256" key="10">
    <source>
        <dbReference type="ARBA" id="ARBA00023180"/>
    </source>
</evidence>
<dbReference type="InterPro" id="IPR001611">
    <property type="entry name" value="Leu-rich_rpt"/>
</dbReference>
<dbReference type="InterPro" id="IPR000719">
    <property type="entry name" value="Prot_kinase_dom"/>
</dbReference>
<evidence type="ECO:0000256" key="7">
    <source>
        <dbReference type="ARBA" id="ARBA00022737"/>
    </source>
</evidence>
<keyword evidence="7" id="KW-0677">Repeat</keyword>
<name>A0AAN7Q5N4_9MYRT</name>
<dbReference type="GO" id="GO:0016020">
    <property type="term" value="C:membrane"/>
    <property type="evidence" value="ECO:0007669"/>
    <property type="project" value="UniProtKB-SubCell"/>
</dbReference>
<dbReference type="PRINTS" id="PR00019">
    <property type="entry name" value="LEURICHRPT"/>
</dbReference>
<dbReference type="Pfam" id="PF00069">
    <property type="entry name" value="Pkinase"/>
    <property type="match status" value="1"/>
</dbReference>
<evidence type="ECO:0000256" key="4">
    <source>
        <dbReference type="ARBA" id="ARBA00022614"/>
    </source>
</evidence>
<dbReference type="SUPFAM" id="SSF56112">
    <property type="entry name" value="Protein kinase-like (PK-like)"/>
    <property type="match status" value="1"/>
</dbReference>
<gene>
    <name evidence="14" type="ORF">SAY87_022600</name>
</gene>
<dbReference type="FunFam" id="3.80.10.10:FF:000275">
    <property type="entry name" value="Leucine-rich repeat receptor-like protein kinase"/>
    <property type="match status" value="1"/>
</dbReference>
<evidence type="ECO:0000256" key="6">
    <source>
        <dbReference type="ARBA" id="ARBA00022729"/>
    </source>
</evidence>
<feature type="transmembrane region" description="Helical" evidence="12">
    <location>
        <begin position="24"/>
        <end position="43"/>
    </location>
</feature>
<evidence type="ECO:0000313" key="14">
    <source>
        <dbReference type="EMBL" id="KAK4759469.1"/>
    </source>
</evidence>
<dbReference type="EMBL" id="JAXIOK010000011">
    <property type="protein sequence ID" value="KAK4759469.1"/>
    <property type="molecule type" value="Genomic_DNA"/>
</dbReference>
<dbReference type="InterPro" id="IPR032675">
    <property type="entry name" value="LRR_dom_sf"/>
</dbReference>
<dbReference type="InterPro" id="IPR046959">
    <property type="entry name" value="PRK1-6/SRF4-like"/>
</dbReference>
<dbReference type="Pfam" id="PF08263">
    <property type="entry name" value="LRRNT_2"/>
    <property type="match status" value="1"/>
</dbReference>
<dbReference type="Gene3D" id="3.30.200.20">
    <property type="entry name" value="Phosphorylase Kinase, domain 1"/>
    <property type="match status" value="1"/>
</dbReference>
<organism evidence="14 15">
    <name type="scientific">Trapa incisa</name>
    <dbReference type="NCBI Taxonomy" id="236973"/>
    <lineage>
        <taxon>Eukaryota</taxon>
        <taxon>Viridiplantae</taxon>
        <taxon>Streptophyta</taxon>
        <taxon>Embryophyta</taxon>
        <taxon>Tracheophyta</taxon>
        <taxon>Spermatophyta</taxon>
        <taxon>Magnoliopsida</taxon>
        <taxon>eudicotyledons</taxon>
        <taxon>Gunneridae</taxon>
        <taxon>Pentapetalae</taxon>
        <taxon>rosids</taxon>
        <taxon>malvids</taxon>
        <taxon>Myrtales</taxon>
        <taxon>Lythraceae</taxon>
        <taxon>Trapa</taxon>
    </lineage>
</organism>
<evidence type="ECO:0000256" key="11">
    <source>
        <dbReference type="SAM" id="MobiDB-lite"/>
    </source>
</evidence>
<proteinExistence type="inferred from homology"/>
<keyword evidence="8 12" id="KW-1133">Transmembrane helix</keyword>
<evidence type="ECO:0000256" key="1">
    <source>
        <dbReference type="ARBA" id="ARBA00004479"/>
    </source>
</evidence>
<feature type="transmembrane region" description="Helical" evidence="12">
    <location>
        <begin position="355"/>
        <end position="379"/>
    </location>
</feature>
<dbReference type="Proteomes" id="UP001345219">
    <property type="component" value="Chromosome 17"/>
</dbReference>
<feature type="region of interest" description="Disordered" evidence="11">
    <location>
        <begin position="662"/>
        <end position="681"/>
    </location>
</feature>
<feature type="region of interest" description="Disordered" evidence="11">
    <location>
        <begin position="292"/>
        <end position="324"/>
    </location>
</feature>
<comment type="similarity">
    <text evidence="2">Belongs to the RLP family.</text>
</comment>
<dbReference type="InterPro" id="IPR011009">
    <property type="entry name" value="Kinase-like_dom_sf"/>
</dbReference>
<keyword evidence="6" id="KW-0732">Signal</keyword>
<feature type="domain" description="Protein kinase" evidence="13">
    <location>
        <begin position="482"/>
        <end position="787"/>
    </location>
</feature>